<gene>
    <name evidence="3" type="ORF">B0T22DRAFT_180792</name>
</gene>
<evidence type="ECO:0000256" key="2">
    <source>
        <dbReference type="SAM" id="SignalP"/>
    </source>
</evidence>
<organism evidence="3 4">
    <name type="scientific">Podospora appendiculata</name>
    <dbReference type="NCBI Taxonomy" id="314037"/>
    <lineage>
        <taxon>Eukaryota</taxon>
        <taxon>Fungi</taxon>
        <taxon>Dikarya</taxon>
        <taxon>Ascomycota</taxon>
        <taxon>Pezizomycotina</taxon>
        <taxon>Sordariomycetes</taxon>
        <taxon>Sordariomycetidae</taxon>
        <taxon>Sordariales</taxon>
        <taxon>Podosporaceae</taxon>
        <taxon>Podospora</taxon>
    </lineage>
</organism>
<keyword evidence="1" id="KW-0472">Membrane</keyword>
<proteinExistence type="predicted"/>
<feature type="chain" id="PRO_5042157632" evidence="2">
    <location>
        <begin position="19"/>
        <end position="98"/>
    </location>
</feature>
<reference evidence="3" key="2">
    <citation type="submission" date="2023-06" db="EMBL/GenBank/DDBJ databases">
        <authorList>
            <consortium name="Lawrence Berkeley National Laboratory"/>
            <person name="Haridas S."/>
            <person name="Hensen N."/>
            <person name="Bonometti L."/>
            <person name="Westerberg I."/>
            <person name="Brannstrom I.O."/>
            <person name="Guillou S."/>
            <person name="Cros-Aarteil S."/>
            <person name="Calhoun S."/>
            <person name="Kuo A."/>
            <person name="Mondo S."/>
            <person name="Pangilinan J."/>
            <person name="Riley R."/>
            <person name="Labutti K."/>
            <person name="Andreopoulos B."/>
            <person name="Lipzen A."/>
            <person name="Chen C."/>
            <person name="Yanf M."/>
            <person name="Daum C."/>
            <person name="Ng V."/>
            <person name="Clum A."/>
            <person name="Steindorff A."/>
            <person name="Ohm R."/>
            <person name="Martin F."/>
            <person name="Silar P."/>
            <person name="Natvig D."/>
            <person name="Lalanne C."/>
            <person name="Gautier V."/>
            <person name="Ament-Velasquez S.L."/>
            <person name="Kruys A."/>
            <person name="Hutchinson M.I."/>
            <person name="Powell A.J."/>
            <person name="Barry K."/>
            <person name="Miller A.N."/>
            <person name="Grigoriev I.V."/>
            <person name="Debuchy R."/>
            <person name="Gladieux P."/>
            <person name="Thoren M.H."/>
            <person name="Johannesson H."/>
        </authorList>
    </citation>
    <scope>NUCLEOTIDE SEQUENCE</scope>
    <source>
        <strain evidence="3">CBS 314.62</strain>
    </source>
</reference>
<keyword evidence="4" id="KW-1185">Reference proteome</keyword>
<name>A0AAE0XC33_9PEZI</name>
<sequence>MLVFFLAWLCLAPKGMQALRSDSRIGRESSAHHVITSVWWWSGRKGFIDPASQMACLMGGCLLSVCAAALARRFFFPLRKRQSFLLTGRGTRGNQEPQ</sequence>
<protein>
    <submittedName>
        <fullName evidence="3">Uncharacterized protein</fullName>
    </submittedName>
</protein>
<dbReference type="AlphaFoldDB" id="A0AAE0XC33"/>
<feature type="signal peptide" evidence="2">
    <location>
        <begin position="1"/>
        <end position="18"/>
    </location>
</feature>
<dbReference type="EMBL" id="JAULSO010000002">
    <property type="protein sequence ID" value="KAK3689847.1"/>
    <property type="molecule type" value="Genomic_DNA"/>
</dbReference>
<evidence type="ECO:0000313" key="4">
    <source>
        <dbReference type="Proteomes" id="UP001270362"/>
    </source>
</evidence>
<reference evidence="3" key="1">
    <citation type="journal article" date="2023" name="Mol. Phylogenet. Evol.">
        <title>Genome-scale phylogeny and comparative genomics of the fungal order Sordariales.</title>
        <authorList>
            <person name="Hensen N."/>
            <person name="Bonometti L."/>
            <person name="Westerberg I."/>
            <person name="Brannstrom I.O."/>
            <person name="Guillou S."/>
            <person name="Cros-Aarteil S."/>
            <person name="Calhoun S."/>
            <person name="Haridas S."/>
            <person name="Kuo A."/>
            <person name="Mondo S."/>
            <person name="Pangilinan J."/>
            <person name="Riley R."/>
            <person name="LaButti K."/>
            <person name="Andreopoulos B."/>
            <person name="Lipzen A."/>
            <person name="Chen C."/>
            <person name="Yan M."/>
            <person name="Daum C."/>
            <person name="Ng V."/>
            <person name="Clum A."/>
            <person name="Steindorff A."/>
            <person name="Ohm R.A."/>
            <person name="Martin F."/>
            <person name="Silar P."/>
            <person name="Natvig D.O."/>
            <person name="Lalanne C."/>
            <person name="Gautier V."/>
            <person name="Ament-Velasquez S.L."/>
            <person name="Kruys A."/>
            <person name="Hutchinson M.I."/>
            <person name="Powell A.J."/>
            <person name="Barry K."/>
            <person name="Miller A.N."/>
            <person name="Grigoriev I.V."/>
            <person name="Debuchy R."/>
            <person name="Gladieux P."/>
            <person name="Hiltunen Thoren M."/>
            <person name="Johannesson H."/>
        </authorList>
    </citation>
    <scope>NUCLEOTIDE SEQUENCE</scope>
    <source>
        <strain evidence="3">CBS 314.62</strain>
    </source>
</reference>
<evidence type="ECO:0000256" key="1">
    <source>
        <dbReference type="SAM" id="Phobius"/>
    </source>
</evidence>
<evidence type="ECO:0000313" key="3">
    <source>
        <dbReference type="EMBL" id="KAK3689847.1"/>
    </source>
</evidence>
<keyword evidence="1" id="KW-1133">Transmembrane helix</keyword>
<keyword evidence="2" id="KW-0732">Signal</keyword>
<keyword evidence="1" id="KW-0812">Transmembrane</keyword>
<dbReference type="Proteomes" id="UP001270362">
    <property type="component" value="Unassembled WGS sequence"/>
</dbReference>
<accession>A0AAE0XC33</accession>
<feature type="transmembrane region" description="Helical" evidence="1">
    <location>
        <begin position="51"/>
        <end position="71"/>
    </location>
</feature>
<comment type="caution">
    <text evidence="3">The sequence shown here is derived from an EMBL/GenBank/DDBJ whole genome shotgun (WGS) entry which is preliminary data.</text>
</comment>